<dbReference type="Proteomes" id="UP001281761">
    <property type="component" value="Unassembled WGS sequence"/>
</dbReference>
<evidence type="ECO:0000256" key="2">
    <source>
        <dbReference type="SAM" id="Phobius"/>
    </source>
</evidence>
<feature type="transmembrane region" description="Helical" evidence="2">
    <location>
        <begin position="83"/>
        <end position="103"/>
    </location>
</feature>
<feature type="transmembrane region" description="Helical" evidence="2">
    <location>
        <begin position="158"/>
        <end position="179"/>
    </location>
</feature>
<organism evidence="3 4">
    <name type="scientific">Blattamonas nauphoetae</name>
    <dbReference type="NCBI Taxonomy" id="2049346"/>
    <lineage>
        <taxon>Eukaryota</taxon>
        <taxon>Metamonada</taxon>
        <taxon>Preaxostyla</taxon>
        <taxon>Oxymonadida</taxon>
        <taxon>Blattamonas</taxon>
    </lineage>
</organism>
<gene>
    <name evidence="3" type="ORF">BLNAU_3415</name>
</gene>
<keyword evidence="2" id="KW-0812">Transmembrane</keyword>
<keyword evidence="4" id="KW-1185">Reference proteome</keyword>
<evidence type="ECO:0000256" key="1">
    <source>
        <dbReference type="SAM" id="MobiDB-lite"/>
    </source>
</evidence>
<comment type="caution">
    <text evidence="3">The sequence shown here is derived from an EMBL/GenBank/DDBJ whole genome shotgun (WGS) entry which is preliminary data.</text>
</comment>
<keyword evidence="2" id="KW-1133">Transmembrane helix</keyword>
<keyword evidence="2" id="KW-0472">Membrane</keyword>
<accession>A0ABQ9YCX6</accession>
<reference evidence="3 4" key="1">
    <citation type="journal article" date="2022" name="bioRxiv">
        <title>Genomics of Preaxostyla Flagellates Illuminates Evolutionary Transitions and the Path Towards Mitochondrial Loss.</title>
        <authorList>
            <person name="Novak L.V.F."/>
            <person name="Treitli S.C."/>
            <person name="Pyrih J."/>
            <person name="Halakuc P."/>
            <person name="Pipaliya S.V."/>
            <person name="Vacek V."/>
            <person name="Brzon O."/>
            <person name="Soukal P."/>
            <person name="Eme L."/>
            <person name="Dacks J.B."/>
            <person name="Karnkowska A."/>
            <person name="Elias M."/>
            <person name="Hampl V."/>
        </authorList>
    </citation>
    <scope>NUCLEOTIDE SEQUENCE [LARGE SCALE GENOMIC DNA]</scope>
    <source>
        <strain evidence="3">NAU3</strain>
        <tissue evidence="3">Gut</tissue>
    </source>
</reference>
<feature type="region of interest" description="Disordered" evidence="1">
    <location>
        <begin position="545"/>
        <end position="577"/>
    </location>
</feature>
<evidence type="ECO:0000313" key="4">
    <source>
        <dbReference type="Proteomes" id="UP001281761"/>
    </source>
</evidence>
<name>A0ABQ9YCX6_9EUKA</name>
<proteinExistence type="predicted"/>
<feature type="transmembrane region" description="Helical" evidence="2">
    <location>
        <begin position="110"/>
        <end position="134"/>
    </location>
</feature>
<feature type="transmembrane region" description="Helical" evidence="2">
    <location>
        <begin position="299"/>
        <end position="321"/>
    </location>
</feature>
<dbReference type="EMBL" id="JARBJD010000015">
    <property type="protein sequence ID" value="KAK2961617.1"/>
    <property type="molecule type" value="Genomic_DNA"/>
</dbReference>
<sequence>MPCSFSFPIVFIVAAFNVLSTFLLPLFLLEVYTREWNVDYLIYSFVGDYESERDKQSDSTMKTLCQLSLSPDLGEPLSQTLQFSSGLFIACEVLNLIAGAIWLHHSWIPMVFCLLLAYILFPHSQIIIVAMTAFESATGASYLIRSFSLGVPPETWQIPFPAIYALLTLVLPLMTFGVSRLDERYDDSKKCVEKYSDCRRNDSNVAAVPLIHADSGGCVCLVSMIGLICNLWFFAKTMFGLKKYKPFDVESNTGSFSQFWNDCGTEMDGVDPSQWGVGDRGRYAIWTVMYKSGRLYIEWMLYLFAASLILTGPLVGIHYLLSRRVKPYLKKRLNVPRTTPEVEDGPSEDESELSLVSAELRELYRKVQTHQNKEMSATAITEQRELLTRAIPLDERFYKLTEHDVLLAQHDDPLSALSTLDEWADVVGLGLGRELFTVSSESSPDVQFRRLVQSIPVELERIIALFQFGEFSDERKRAEQDWLVWTMACWRVEILVSHFDDTIPLGRKAEKTLIHTQSAQMTTKVSEIEGRADSREYLSWREGMARPPSMVPPLPPHPATPSPLKVHPESPRRPPACPARPHPTRIVVVHPAPEVDSSFVSFPAERDFVDIGMPAEPVHSYSLRRAGGREAGRSRSVSWETVEMERTHIALHQNLSSAWRQLNQQRHSTPNQTPTITEYEAEELASMGRLFHQHTAELADTHTRTDPSTALLVLDKFDEVDVLLSESRGFTFRVPSSLTAEDQFSVLVRVQGKERRRIVEGLAHSNNVSDLRVLAMDGMRWEMTQRRGVVLFHLLKEKHKHSAARVAEIESMFSQLMEEVWAIEHSADVAGWENWEERARWLAR</sequence>
<protein>
    <submittedName>
        <fullName evidence="3">Uncharacterized protein</fullName>
    </submittedName>
</protein>
<feature type="compositionally biased region" description="Pro residues" evidence="1">
    <location>
        <begin position="549"/>
        <end position="561"/>
    </location>
</feature>
<evidence type="ECO:0000313" key="3">
    <source>
        <dbReference type="EMBL" id="KAK2961617.1"/>
    </source>
</evidence>
<feature type="transmembrane region" description="Helical" evidence="2">
    <location>
        <begin position="7"/>
        <end position="28"/>
    </location>
</feature>